<feature type="transmembrane region" description="Helical" evidence="6">
    <location>
        <begin position="310"/>
        <end position="331"/>
    </location>
</feature>
<evidence type="ECO:0000256" key="5">
    <source>
        <dbReference type="SAM" id="MobiDB-lite"/>
    </source>
</evidence>
<feature type="region of interest" description="Disordered" evidence="5">
    <location>
        <begin position="191"/>
        <end position="232"/>
    </location>
</feature>
<accession>A0A6B8TLK2</accession>
<dbReference type="GO" id="GO:0005886">
    <property type="term" value="C:plasma membrane"/>
    <property type="evidence" value="ECO:0007669"/>
    <property type="project" value="UniProtKB-SubCell"/>
</dbReference>
<feature type="domain" description="Major facilitator superfamily (MFS) profile" evidence="7">
    <location>
        <begin position="1"/>
        <end position="429"/>
    </location>
</feature>
<feature type="transmembrane region" description="Helical" evidence="6">
    <location>
        <begin position="161"/>
        <end position="180"/>
    </location>
</feature>
<feature type="compositionally biased region" description="Low complexity" evidence="5">
    <location>
        <begin position="191"/>
        <end position="209"/>
    </location>
</feature>
<dbReference type="EMBL" id="CP046322">
    <property type="protein sequence ID" value="QGS35729.1"/>
    <property type="molecule type" value="Genomic_DNA"/>
</dbReference>
<dbReference type="GO" id="GO:0022857">
    <property type="term" value="F:transmembrane transporter activity"/>
    <property type="evidence" value="ECO:0007669"/>
    <property type="project" value="InterPro"/>
</dbReference>
<keyword evidence="2 6" id="KW-0812">Transmembrane</keyword>
<evidence type="ECO:0000259" key="7">
    <source>
        <dbReference type="PROSITE" id="PS50850"/>
    </source>
</evidence>
<feature type="transmembrane region" description="Helical" evidence="6">
    <location>
        <begin position="337"/>
        <end position="363"/>
    </location>
</feature>
<dbReference type="PANTHER" id="PTHR23531:SF1">
    <property type="entry name" value="QUINOLENE RESISTANCE PROTEIN NORA"/>
    <property type="match status" value="1"/>
</dbReference>
<protein>
    <submittedName>
        <fullName evidence="8">MFS transporter</fullName>
    </submittedName>
</protein>
<dbReference type="InterPro" id="IPR011701">
    <property type="entry name" value="MFS"/>
</dbReference>
<dbReference type="Proteomes" id="UP000426857">
    <property type="component" value="Chromosome"/>
</dbReference>
<reference evidence="8 9" key="1">
    <citation type="submission" date="2019-11" db="EMBL/GenBank/DDBJ databases">
        <title>FDA dAtabase for Regulatory Grade micrObial Sequences (FDA-ARGOS): Supporting development and validation of Infectious Disease Dx tests.</title>
        <authorList>
            <person name="Kerrigan L."/>
            <person name="Long C."/>
            <person name="Tallon L."/>
            <person name="Sadzewicz L."/>
            <person name="Vavikolanu K."/>
            <person name="Mehta A."/>
            <person name="Aluvathingal J."/>
            <person name="Nadendla S."/>
            <person name="Yan Y."/>
            <person name="Sichtig H."/>
        </authorList>
    </citation>
    <scope>NUCLEOTIDE SEQUENCE [LARGE SCALE GENOMIC DNA]</scope>
    <source>
        <strain evidence="8 9">FDAARGOS_674</strain>
    </source>
</reference>
<sequence>MWKAPGLIPTLVAVLAAFGGWSLLLPVIPQAILDDGRGAGLAGAYTGVFMAATVLTQTQTPRMLRRFGYGQTMFVSGLLLGLPTFLHVFGTDAALVLGIAVIRGMGFGALTVAESALIAELVPLKFLGKASGALGVAVGVAQLTCLPLGLAIAHWTGTYQWVYVLGGVISLVGSAMALLIPKLKAAAKTPTAKATEAKTSTATTSTASKNAEGTAPETAEKPATELPTGDPGPAENVSTWRLVAVPALAMGTTAMGFGGISAFLAPAAREIDLVAGAIVAGAALSVMGGAQMVFRYIAGAWADRKGKAGTLIIGALAAGVVGLVFMALVVYAGWSAWWLLGAAAFYGAGFGMVQNEALLLMFARLPRERTAEASAYWNMAFDSGTGTGSFALGLVAGVALQPYPAVFAVAAGLMSIGLVAAILDHIVGAHRVAERHNTRATLRKLGGAVVKRKPVSETRPETDGRN</sequence>
<feature type="transmembrane region" description="Helical" evidence="6">
    <location>
        <begin position="405"/>
        <end position="427"/>
    </location>
</feature>
<feature type="transmembrane region" description="Helical" evidence="6">
    <location>
        <begin position="131"/>
        <end position="155"/>
    </location>
</feature>
<feature type="transmembrane region" description="Helical" evidence="6">
    <location>
        <begin position="95"/>
        <end position="119"/>
    </location>
</feature>
<proteinExistence type="predicted"/>
<dbReference type="PANTHER" id="PTHR23531">
    <property type="entry name" value="QUINOLENE RESISTANCE PROTEIN NORA"/>
    <property type="match status" value="1"/>
</dbReference>
<feature type="transmembrane region" description="Helical" evidence="6">
    <location>
        <begin position="242"/>
        <end position="267"/>
    </location>
</feature>
<gene>
    <name evidence="8" type="ORF">FOB82_00400</name>
</gene>
<evidence type="ECO:0000256" key="2">
    <source>
        <dbReference type="ARBA" id="ARBA00022692"/>
    </source>
</evidence>
<keyword evidence="4 6" id="KW-0472">Membrane</keyword>
<evidence type="ECO:0000313" key="8">
    <source>
        <dbReference type="EMBL" id="QGS35729.1"/>
    </source>
</evidence>
<dbReference type="AlphaFoldDB" id="A0A6B8TLK2"/>
<dbReference type="InterPro" id="IPR052714">
    <property type="entry name" value="MFS_Exporter"/>
</dbReference>
<dbReference type="InterPro" id="IPR020846">
    <property type="entry name" value="MFS_dom"/>
</dbReference>
<organism evidence="8 9">
    <name type="scientific">Corynebacterium xerosis</name>
    <dbReference type="NCBI Taxonomy" id="1725"/>
    <lineage>
        <taxon>Bacteria</taxon>
        <taxon>Bacillati</taxon>
        <taxon>Actinomycetota</taxon>
        <taxon>Actinomycetes</taxon>
        <taxon>Mycobacteriales</taxon>
        <taxon>Corynebacteriaceae</taxon>
        <taxon>Corynebacterium</taxon>
    </lineage>
</organism>
<feature type="transmembrane region" description="Helical" evidence="6">
    <location>
        <begin position="375"/>
        <end position="399"/>
    </location>
</feature>
<evidence type="ECO:0000256" key="1">
    <source>
        <dbReference type="ARBA" id="ARBA00004651"/>
    </source>
</evidence>
<keyword evidence="3 6" id="KW-1133">Transmembrane helix</keyword>
<dbReference type="PROSITE" id="PS50850">
    <property type="entry name" value="MFS"/>
    <property type="match status" value="1"/>
</dbReference>
<evidence type="ECO:0000313" key="9">
    <source>
        <dbReference type="Proteomes" id="UP000426857"/>
    </source>
</evidence>
<feature type="transmembrane region" description="Helical" evidence="6">
    <location>
        <begin position="36"/>
        <end position="55"/>
    </location>
</feature>
<dbReference type="Pfam" id="PF07690">
    <property type="entry name" value="MFS_1"/>
    <property type="match status" value="1"/>
</dbReference>
<dbReference type="KEGG" id="cxe:FOB82_00400"/>
<feature type="transmembrane region" description="Helical" evidence="6">
    <location>
        <begin position="273"/>
        <end position="298"/>
    </location>
</feature>
<dbReference type="SUPFAM" id="SSF103473">
    <property type="entry name" value="MFS general substrate transporter"/>
    <property type="match status" value="1"/>
</dbReference>
<evidence type="ECO:0000256" key="6">
    <source>
        <dbReference type="SAM" id="Phobius"/>
    </source>
</evidence>
<comment type="subcellular location">
    <subcellularLocation>
        <location evidence="1">Cell membrane</location>
        <topology evidence="1">Multi-pass membrane protein</topology>
    </subcellularLocation>
</comment>
<feature type="transmembrane region" description="Helical" evidence="6">
    <location>
        <begin position="67"/>
        <end position="89"/>
    </location>
</feature>
<dbReference type="InterPro" id="IPR036259">
    <property type="entry name" value="MFS_trans_sf"/>
</dbReference>
<name>A0A6B8TLK2_9CORY</name>
<evidence type="ECO:0000256" key="4">
    <source>
        <dbReference type="ARBA" id="ARBA00023136"/>
    </source>
</evidence>
<dbReference type="Gene3D" id="1.20.1250.20">
    <property type="entry name" value="MFS general substrate transporter like domains"/>
    <property type="match status" value="2"/>
</dbReference>
<evidence type="ECO:0000256" key="3">
    <source>
        <dbReference type="ARBA" id="ARBA00022989"/>
    </source>
</evidence>